<organism evidence="8 9">
    <name type="scientific">Olivibacter ginsenosidimutans</name>
    <dbReference type="NCBI Taxonomy" id="1176537"/>
    <lineage>
        <taxon>Bacteria</taxon>
        <taxon>Pseudomonadati</taxon>
        <taxon>Bacteroidota</taxon>
        <taxon>Sphingobacteriia</taxon>
        <taxon>Sphingobacteriales</taxon>
        <taxon>Sphingobacteriaceae</taxon>
        <taxon>Olivibacter</taxon>
    </lineage>
</organism>
<protein>
    <recommendedName>
        <fullName evidence="7">ABC3 transporter permease C-terminal domain-containing protein</fullName>
    </recommendedName>
</protein>
<proteinExistence type="predicted"/>
<feature type="domain" description="ABC3 transporter permease C-terminal" evidence="7">
    <location>
        <begin position="133"/>
        <end position="242"/>
    </location>
</feature>
<comment type="caution">
    <text evidence="8">The sequence shown here is derived from an EMBL/GenBank/DDBJ whole genome shotgun (WGS) entry which is preliminary data.</text>
</comment>
<dbReference type="Pfam" id="PF02687">
    <property type="entry name" value="FtsX"/>
    <property type="match status" value="1"/>
</dbReference>
<evidence type="ECO:0000256" key="3">
    <source>
        <dbReference type="ARBA" id="ARBA00022692"/>
    </source>
</evidence>
<dbReference type="PANTHER" id="PTHR30572">
    <property type="entry name" value="MEMBRANE COMPONENT OF TRANSPORTER-RELATED"/>
    <property type="match status" value="1"/>
</dbReference>
<keyword evidence="9" id="KW-1185">Reference proteome</keyword>
<keyword evidence="2" id="KW-1003">Cell membrane</keyword>
<evidence type="ECO:0000313" key="8">
    <source>
        <dbReference type="EMBL" id="GAA4803218.1"/>
    </source>
</evidence>
<gene>
    <name evidence="8" type="ORF">GCM10023231_35250</name>
</gene>
<evidence type="ECO:0000256" key="6">
    <source>
        <dbReference type="SAM" id="Phobius"/>
    </source>
</evidence>
<evidence type="ECO:0000256" key="4">
    <source>
        <dbReference type="ARBA" id="ARBA00022989"/>
    </source>
</evidence>
<dbReference type="PANTHER" id="PTHR30572:SF18">
    <property type="entry name" value="ABC-TYPE MACROLIDE FAMILY EXPORT SYSTEM PERMEASE COMPONENT 2"/>
    <property type="match status" value="1"/>
</dbReference>
<feature type="transmembrane region" description="Helical" evidence="6">
    <location>
        <begin position="213"/>
        <end position="236"/>
    </location>
</feature>
<feature type="transmembrane region" description="Helical" evidence="6">
    <location>
        <begin position="130"/>
        <end position="154"/>
    </location>
</feature>
<keyword evidence="5 6" id="KW-0472">Membrane</keyword>
<comment type="subcellular location">
    <subcellularLocation>
        <location evidence="1">Cell membrane</location>
        <topology evidence="1">Multi-pass membrane protein</topology>
    </subcellularLocation>
</comment>
<keyword evidence="3 6" id="KW-0812">Transmembrane</keyword>
<accession>A0ABP9C1F4</accession>
<evidence type="ECO:0000256" key="1">
    <source>
        <dbReference type="ARBA" id="ARBA00004651"/>
    </source>
</evidence>
<keyword evidence="4 6" id="KW-1133">Transmembrane helix</keyword>
<dbReference type="InterPro" id="IPR003838">
    <property type="entry name" value="ABC3_permease_C"/>
</dbReference>
<evidence type="ECO:0000259" key="7">
    <source>
        <dbReference type="Pfam" id="PF02687"/>
    </source>
</evidence>
<dbReference type="Proteomes" id="UP001501411">
    <property type="component" value="Unassembled WGS sequence"/>
</dbReference>
<reference evidence="9" key="1">
    <citation type="journal article" date="2019" name="Int. J. Syst. Evol. Microbiol.">
        <title>The Global Catalogue of Microorganisms (GCM) 10K type strain sequencing project: providing services to taxonomists for standard genome sequencing and annotation.</title>
        <authorList>
            <consortium name="The Broad Institute Genomics Platform"/>
            <consortium name="The Broad Institute Genome Sequencing Center for Infectious Disease"/>
            <person name="Wu L."/>
            <person name="Ma J."/>
        </authorList>
    </citation>
    <scope>NUCLEOTIDE SEQUENCE [LARGE SCALE GENOMIC DNA]</scope>
    <source>
        <strain evidence="9">JCM 18200</strain>
    </source>
</reference>
<feature type="transmembrane region" description="Helical" evidence="6">
    <location>
        <begin position="182"/>
        <end position="201"/>
    </location>
</feature>
<evidence type="ECO:0000256" key="2">
    <source>
        <dbReference type="ARBA" id="ARBA00022475"/>
    </source>
</evidence>
<sequence>MDGRDLDITQFPSDSSALLVNETAAKAMNMSYPLGKWVERDGKKWHIVGLVQDFVLESPFQQIQPLFIMGPFSQMNTMHIKLADKLSTSDALANLGKTLREFDKRAPFEYHFIDEEYAHKFADEQRTAKLSFLFAGLTLFISCLGLFGLATYTAERRSKEIGVRKVLGATVSSIVQLLSKDFIKLIGIAFIISCPIAYYMMNSWLEDFNYRIQIGWQVFVLTGALATLITLCTVSFQSIKAALANPVDRLRNE</sequence>
<name>A0ABP9C1F4_9SPHI</name>
<dbReference type="InterPro" id="IPR050250">
    <property type="entry name" value="Macrolide_Exporter_MacB"/>
</dbReference>
<evidence type="ECO:0000313" key="9">
    <source>
        <dbReference type="Proteomes" id="UP001501411"/>
    </source>
</evidence>
<dbReference type="EMBL" id="BAABIQ010000043">
    <property type="protein sequence ID" value="GAA4803218.1"/>
    <property type="molecule type" value="Genomic_DNA"/>
</dbReference>
<evidence type="ECO:0000256" key="5">
    <source>
        <dbReference type="ARBA" id="ARBA00023136"/>
    </source>
</evidence>